<dbReference type="EMBL" id="CM039175">
    <property type="protein sequence ID" value="KAH9738644.1"/>
    <property type="molecule type" value="Genomic_DNA"/>
</dbReference>
<comment type="caution">
    <text evidence="1">The sequence shown here is derived from an EMBL/GenBank/DDBJ whole genome shotgun (WGS) entry which is preliminary data.</text>
</comment>
<evidence type="ECO:0000313" key="2">
    <source>
        <dbReference type="Proteomes" id="UP000829398"/>
    </source>
</evidence>
<sequence length="149" mass="15007">MAYQSMLLLALLFLTTTSLAHCYIINGTTIAAVQITGTVFCTVSGNPLPGVSSPGIAGINVGVRCNGGTTDIAQALTNSAGFFSVALNLLDGLLFDPSHCVVYIKLPVAGCALLPPTGSLQAVPVLIGVVQSVVGAVANLACGLLVHVV</sequence>
<name>A0ACB8K1A3_CITSI</name>
<dbReference type="Proteomes" id="UP000829398">
    <property type="component" value="Chromosome 6"/>
</dbReference>
<protein>
    <submittedName>
        <fullName evidence="1">Male specific sperm protein</fullName>
    </submittedName>
</protein>
<organism evidence="1 2">
    <name type="scientific">Citrus sinensis</name>
    <name type="common">Sweet orange</name>
    <name type="synonym">Citrus aurantium var. sinensis</name>
    <dbReference type="NCBI Taxonomy" id="2711"/>
    <lineage>
        <taxon>Eukaryota</taxon>
        <taxon>Viridiplantae</taxon>
        <taxon>Streptophyta</taxon>
        <taxon>Embryophyta</taxon>
        <taxon>Tracheophyta</taxon>
        <taxon>Spermatophyta</taxon>
        <taxon>Magnoliopsida</taxon>
        <taxon>eudicotyledons</taxon>
        <taxon>Gunneridae</taxon>
        <taxon>Pentapetalae</taxon>
        <taxon>rosids</taxon>
        <taxon>malvids</taxon>
        <taxon>Sapindales</taxon>
        <taxon>Rutaceae</taxon>
        <taxon>Aurantioideae</taxon>
        <taxon>Citrus</taxon>
    </lineage>
</organism>
<accession>A0ACB8K1A3</accession>
<evidence type="ECO:0000313" key="1">
    <source>
        <dbReference type="EMBL" id="KAH9738644.1"/>
    </source>
</evidence>
<keyword evidence="2" id="KW-1185">Reference proteome</keyword>
<proteinExistence type="predicted"/>
<gene>
    <name evidence="1" type="ORF">KPL71_018856</name>
</gene>
<reference evidence="2" key="1">
    <citation type="journal article" date="2023" name="Hortic. Res.">
        <title>A chromosome-level phased genome enabling allele-level studies in sweet orange: a case study on citrus Huanglongbing tolerance.</title>
        <authorList>
            <person name="Wu B."/>
            <person name="Yu Q."/>
            <person name="Deng Z."/>
            <person name="Duan Y."/>
            <person name="Luo F."/>
            <person name="Gmitter F. Jr."/>
        </authorList>
    </citation>
    <scope>NUCLEOTIDE SEQUENCE [LARGE SCALE GENOMIC DNA]</scope>
    <source>
        <strain evidence="2">cv. Valencia</strain>
    </source>
</reference>